<dbReference type="FunFam" id="3.30.310.10:FF:000001">
    <property type="entry name" value="TATA-box-binding protein 2"/>
    <property type="match status" value="1"/>
</dbReference>
<evidence type="ECO:0000313" key="8">
    <source>
        <dbReference type="Proteomes" id="UP001293254"/>
    </source>
</evidence>
<evidence type="ECO:0000256" key="6">
    <source>
        <dbReference type="SAM" id="MobiDB-lite"/>
    </source>
</evidence>
<reference evidence="7" key="2">
    <citation type="journal article" date="2024" name="Plant">
        <title>Genomic evolution and insights into agronomic trait innovations of Sesamum species.</title>
        <authorList>
            <person name="Miao H."/>
            <person name="Wang L."/>
            <person name="Qu L."/>
            <person name="Liu H."/>
            <person name="Sun Y."/>
            <person name="Le M."/>
            <person name="Wang Q."/>
            <person name="Wei S."/>
            <person name="Zheng Y."/>
            <person name="Lin W."/>
            <person name="Duan Y."/>
            <person name="Cao H."/>
            <person name="Xiong S."/>
            <person name="Wang X."/>
            <person name="Wei L."/>
            <person name="Li C."/>
            <person name="Ma Q."/>
            <person name="Ju M."/>
            <person name="Zhao R."/>
            <person name="Li G."/>
            <person name="Mu C."/>
            <person name="Tian Q."/>
            <person name="Mei H."/>
            <person name="Zhang T."/>
            <person name="Gao T."/>
            <person name="Zhang H."/>
        </authorList>
    </citation>
    <scope>NUCLEOTIDE SEQUENCE</scope>
    <source>
        <strain evidence="7">3651</strain>
    </source>
</reference>
<keyword evidence="3" id="KW-0238">DNA-binding</keyword>
<dbReference type="PRINTS" id="PR00686">
    <property type="entry name" value="TIFACTORIID"/>
</dbReference>
<name>A0AAE2CJJ8_9LAMI</name>
<comment type="similarity">
    <text evidence="2">Belongs to the TBP family.</text>
</comment>
<protein>
    <submittedName>
        <fullName evidence="7">TATA-box-binding protein</fullName>
    </submittedName>
</protein>
<keyword evidence="4" id="KW-0804">Transcription</keyword>
<dbReference type="FunFam" id="3.30.310.10:FF:000002">
    <property type="entry name" value="TATA-box-binding protein 2"/>
    <property type="match status" value="1"/>
</dbReference>
<dbReference type="EMBL" id="JACGWO010000006">
    <property type="protein sequence ID" value="KAK4424279.1"/>
    <property type="molecule type" value="Genomic_DNA"/>
</dbReference>
<dbReference type="GO" id="GO:0006352">
    <property type="term" value="P:DNA-templated transcription initiation"/>
    <property type="evidence" value="ECO:0007669"/>
    <property type="project" value="InterPro"/>
</dbReference>
<dbReference type="GO" id="GO:0005634">
    <property type="term" value="C:nucleus"/>
    <property type="evidence" value="ECO:0007669"/>
    <property type="project" value="UniProtKB-SubCell"/>
</dbReference>
<feature type="region of interest" description="Disordered" evidence="6">
    <location>
        <begin position="1"/>
        <end position="43"/>
    </location>
</feature>
<evidence type="ECO:0000256" key="5">
    <source>
        <dbReference type="ARBA" id="ARBA00023242"/>
    </source>
</evidence>
<dbReference type="PANTHER" id="PTHR10126">
    <property type="entry name" value="TATA-BOX BINDING PROTEIN"/>
    <property type="match status" value="1"/>
</dbReference>
<comment type="subcellular location">
    <subcellularLocation>
        <location evidence="1">Nucleus</location>
    </subcellularLocation>
</comment>
<sequence length="237" mass="26575">MARTGEGDNDGGCRMKREIRQGKATREEKRLVRNNHLPPNFHQWFEQNQDSDLSSGSGPAAPTIQNIVSTANLNCKLNLEAISLKTMNSEYNPKRFSAVIMRIKEPKTTALIFATGKIVCTGAKTEQQSRLAARKFARIVQKVGFPVEFSGFRIQNIVGSCDVKFPVRLEQMICGHGLFSVYEPEIFPGLIYRMKNPKVVILVFASGKIVIAGAKAKDDIFTAFDNIYPVLEQYKRM</sequence>
<dbReference type="SUPFAM" id="SSF55945">
    <property type="entry name" value="TATA-box binding protein-like"/>
    <property type="match status" value="2"/>
</dbReference>
<reference evidence="7" key="1">
    <citation type="submission" date="2020-06" db="EMBL/GenBank/DDBJ databases">
        <authorList>
            <person name="Li T."/>
            <person name="Hu X."/>
            <person name="Zhang T."/>
            <person name="Song X."/>
            <person name="Zhang H."/>
            <person name="Dai N."/>
            <person name="Sheng W."/>
            <person name="Hou X."/>
            <person name="Wei L."/>
        </authorList>
    </citation>
    <scope>NUCLEOTIDE SEQUENCE</scope>
    <source>
        <strain evidence="7">3651</strain>
        <tissue evidence="7">Leaf</tissue>
    </source>
</reference>
<proteinExistence type="inferred from homology"/>
<accession>A0AAE2CJJ8</accession>
<dbReference type="Gene3D" id="3.30.310.10">
    <property type="entry name" value="TATA-Binding Protein"/>
    <property type="match status" value="2"/>
</dbReference>
<keyword evidence="8" id="KW-1185">Reference proteome</keyword>
<evidence type="ECO:0000256" key="4">
    <source>
        <dbReference type="ARBA" id="ARBA00023163"/>
    </source>
</evidence>
<evidence type="ECO:0000256" key="3">
    <source>
        <dbReference type="ARBA" id="ARBA00023125"/>
    </source>
</evidence>
<dbReference type="InterPro" id="IPR012295">
    <property type="entry name" value="TBP_dom_sf"/>
</dbReference>
<comment type="caution">
    <text evidence="7">The sequence shown here is derived from an EMBL/GenBank/DDBJ whole genome shotgun (WGS) entry which is preliminary data.</text>
</comment>
<dbReference type="InterPro" id="IPR033710">
    <property type="entry name" value="TBP_eukaryotic"/>
</dbReference>
<dbReference type="CDD" id="cd04516">
    <property type="entry name" value="TBP_eukaryotes"/>
    <property type="match status" value="1"/>
</dbReference>
<keyword evidence="5" id="KW-0539">Nucleus</keyword>
<feature type="compositionally biased region" description="Basic and acidic residues" evidence="6">
    <location>
        <begin position="11"/>
        <end position="31"/>
    </location>
</feature>
<gene>
    <name evidence="7" type="ORF">Salat_1621300</name>
</gene>
<dbReference type="InterPro" id="IPR000814">
    <property type="entry name" value="TBP"/>
</dbReference>
<evidence type="ECO:0000256" key="2">
    <source>
        <dbReference type="ARBA" id="ARBA00005560"/>
    </source>
</evidence>
<dbReference type="InterPro" id="IPR030491">
    <property type="entry name" value="TBP_CS"/>
</dbReference>
<evidence type="ECO:0000313" key="7">
    <source>
        <dbReference type="EMBL" id="KAK4424279.1"/>
    </source>
</evidence>
<dbReference type="Pfam" id="PF00352">
    <property type="entry name" value="TBP"/>
    <property type="match status" value="2"/>
</dbReference>
<dbReference type="PROSITE" id="PS00351">
    <property type="entry name" value="TFIID"/>
    <property type="match status" value="1"/>
</dbReference>
<organism evidence="7 8">
    <name type="scientific">Sesamum alatum</name>
    <dbReference type="NCBI Taxonomy" id="300844"/>
    <lineage>
        <taxon>Eukaryota</taxon>
        <taxon>Viridiplantae</taxon>
        <taxon>Streptophyta</taxon>
        <taxon>Embryophyta</taxon>
        <taxon>Tracheophyta</taxon>
        <taxon>Spermatophyta</taxon>
        <taxon>Magnoliopsida</taxon>
        <taxon>eudicotyledons</taxon>
        <taxon>Gunneridae</taxon>
        <taxon>Pentapetalae</taxon>
        <taxon>asterids</taxon>
        <taxon>lamiids</taxon>
        <taxon>Lamiales</taxon>
        <taxon>Pedaliaceae</taxon>
        <taxon>Sesamum</taxon>
    </lineage>
</organism>
<dbReference type="Proteomes" id="UP001293254">
    <property type="component" value="Unassembled WGS sequence"/>
</dbReference>
<dbReference type="HAMAP" id="MF_00408">
    <property type="entry name" value="TATA_bind_prot_arch"/>
    <property type="match status" value="1"/>
</dbReference>
<dbReference type="AlphaFoldDB" id="A0AAE2CJJ8"/>
<evidence type="ECO:0000256" key="1">
    <source>
        <dbReference type="ARBA" id="ARBA00004123"/>
    </source>
</evidence>
<dbReference type="GO" id="GO:0003677">
    <property type="term" value="F:DNA binding"/>
    <property type="evidence" value="ECO:0007669"/>
    <property type="project" value="UniProtKB-KW"/>
</dbReference>